<feature type="domain" description="PAC" evidence="16">
    <location>
        <begin position="576"/>
        <end position="628"/>
    </location>
</feature>
<dbReference type="PRINTS" id="PR00344">
    <property type="entry name" value="BCTRLSENSOR"/>
</dbReference>
<keyword evidence="13" id="KW-0472">Membrane</keyword>
<sequence>METLSINFLIKDSPTAVAILDNDMRFISHSNIWLQEFNIKDKVIIGKSYYDVIQNTPQEIKDIHQECLKGTSNTNKGKKFIYPDGTIRWFKWKINAWKNEDESVGGLIVIHEDITKHKKREELLKIAESVGRIGGWELDLKTNVVYWTKVTKEIHEVPEDYMPSLEEGINFYKEGEYRQLIGKLVGEAISYGKPWDTELIIVTAKGNEIWVRAKGEVETIDGKCVRLLGTFQDIDERKRAELEFKAATERLAIATKGANVGIWDYDIVKNELVWDDNMYRLYGIKKEDFNGVYEAWQAGLHPDDKEQGDKEIALAISGEKEFDTEFRVVWPNGEIRYIKANAVTQRDNEGRAIKMIGTNWDITESVRAELKNKEISERLHVATRAANIGIWDYKINEKLVVCNDYMYDMYDIPKNSSNLLNEWMHRIHPEDKERIHDELEMTIAYDKPFNTQFRGIRPNGDIIHIIAFGEAQKGKDGKVRNIIGANWDITELKTTKLQLERVQESFKGTFENSAVGMALVSLDGKWISVNKGLCDSLGYTEKELLQMTFQELTFPEDLNTDLKLLQQVVDGKISTYQIEKRYYHKKGDLMHAILTVTAVKDIEGKLSHFISQILDISSRIHAENRTKKLLDVTKEQNESLLNFAHIVSHNLRSHSSNLSMLSGFLASENDADERKNLMNMLNNASESLAETVMHLNEVVQVKVGASEKIKNVNIHRTLKNVEKNLSVLLKEKDVVYSINVPHDLKIKGIPAYFDSIFLNLFSNSVKYAAPERQLFIKIDAVVKDDVVTIAFEDNGIGIDLERHGKKLFGMYKTFHRNKDAKGIGLFITKNQVEAMNGSIEVKSRVDQGTTFLLTFSKI</sequence>
<evidence type="ECO:0000256" key="3">
    <source>
        <dbReference type="ARBA" id="ARBA00012438"/>
    </source>
</evidence>
<evidence type="ECO:0000259" key="14">
    <source>
        <dbReference type="PROSITE" id="PS50109"/>
    </source>
</evidence>
<evidence type="ECO:0000256" key="8">
    <source>
        <dbReference type="ARBA" id="ARBA00022692"/>
    </source>
</evidence>
<name>A0A7H9AQ59_9FLAO</name>
<evidence type="ECO:0000256" key="11">
    <source>
        <dbReference type="ARBA" id="ARBA00022777"/>
    </source>
</evidence>
<dbReference type="SUPFAM" id="SSF55785">
    <property type="entry name" value="PYP-like sensor domain (PAS domain)"/>
    <property type="match status" value="5"/>
</dbReference>
<dbReference type="SUPFAM" id="SSF55874">
    <property type="entry name" value="ATPase domain of HSP90 chaperone/DNA topoisomerase II/histidine kinase"/>
    <property type="match status" value="1"/>
</dbReference>
<dbReference type="SMART" id="SM00091">
    <property type="entry name" value="PAS"/>
    <property type="match status" value="4"/>
</dbReference>
<feature type="domain" description="PAS" evidence="15">
    <location>
        <begin position="502"/>
        <end position="572"/>
    </location>
</feature>
<evidence type="ECO:0000313" key="17">
    <source>
        <dbReference type="EMBL" id="QLG45572.1"/>
    </source>
</evidence>
<dbReference type="Pfam" id="PF13426">
    <property type="entry name" value="PAS_9"/>
    <property type="match status" value="1"/>
</dbReference>
<dbReference type="InterPro" id="IPR000700">
    <property type="entry name" value="PAS-assoc_C"/>
</dbReference>
<evidence type="ECO:0000259" key="15">
    <source>
        <dbReference type="PROSITE" id="PS50112"/>
    </source>
</evidence>
<evidence type="ECO:0000256" key="5">
    <source>
        <dbReference type="ARBA" id="ARBA00022519"/>
    </source>
</evidence>
<dbReference type="InterPro" id="IPR013655">
    <property type="entry name" value="PAS_fold_3"/>
</dbReference>
<evidence type="ECO:0000256" key="1">
    <source>
        <dbReference type="ARBA" id="ARBA00000085"/>
    </source>
</evidence>
<dbReference type="FunFam" id="2.10.70.100:FF:000001">
    <property type="entry name" value="Sensory transduction histidine kinase"/>
    <property type="match status" value="1"/>
</dbReference>
<comment type="catalytic activity">
    <reaction evidence="1">
        <text>ATP + protein L-histidine = ADP + protein N-phospho-L-histidine.</text>
        <dbReference type="EC" id="2.7.13.3"/>
    </reaction>
</comment>
<dbReference type="Gene3D" id="2.10.70.100">
    <property type="match status" value="3"/>
</dbReference>
<dbReference type="InterPro" id="IPR052162">
    <property type="entry name" value="Sensor_kinase/Photoreceptor"/>
</dbReference>
<keyword evidence="7" id="KW-0808">Transferase</keyword>
<dbReference type="GO" id="GO:0005886">
    <property type="term" value="C:plasma membrane"/>
    <property type="evidence" value="ECO:0007669"/>
    <property type="project" value="UniProtKB-SubCell"/>
</dbReference>
<evidence type="ECO:0000256" key="12">
    <source>
        <dbReference type="ARBA" id="ARBA00022989"/>
    </source>
</evidence>
<keyword evidence="8" id="KW-0812">Transmembrane</keyword>
<comment type="subcellular location">
    <subcellularLocation>
        <location evidence="2">Cell inner membrane</location>
        <topology evidence="2">Multi-pass membrane protein</topology>
    </subcellularLocation>
</comment>
<dbReference type="InterPro" id="IPR004358">
    <property type="entry name" value="Sig_transdc_His_kin-like_C"/>
</dbReference>
<keyword evidence="11" id="KW-0418">Kinase</keyword>
<keyword evidence="6" id="KW-0597">Phosphoprotein</keyword>
<reference evidence="17 18" key="1">
    <citation type="journal article" date="2006" name="Int. J. Syst. Evol. Microbiol.">
        <title>Costertonia aggregata gen. nov., sp. nov., a mesophilic marine bacterium of the family Flavobacteriaceae, isolated from a mature biofilm.</title>
        <authorList>
            <person name="Kwon K.K."/>
            <person name="Lee Y.K."/>
            <person name="Lee H.K."/>
        </authorList>
    </citation>
    <scope>NUCLEOTIDE SEQUENCE [LARGE SCALE GENOMIC DNA]</scope>
    <source>
        <strain evidence="17 18">KCCM 42265</strain>
    </source>
</reference>
<dbReference type="EMBL" id="CP058595">
    <property type="protein sequence ID" value="QLG45572.1"/>
    <property type="molecule type" value="Genomic_DNA"/>
</dbReference>
<proteinExistence type="predicted"/>
<evidence type="ECO:0000256" key="13">
    <source>
        <dbReference type="ARBA" id="ARBA00023136"/>
    </source>
</evidence>
<protein>
    <recommendedName>
        <fullName evidence="3">histidine kinase</fullName>
        <ecNumber evidence="3">2.7.13.3</ecNumber>
    </recommendedName>
</protein>
<dbReference type="PANTHER" id="PTHR43304:SF1">
    <property type="entry name" value="PAC DOMAIN-CONTAINING PROTEIN"/>
    <property type="match status" value="1"/>
</dbReference>
<dbReference type="RefSeq" id="WP_179241860.1">
    <property type="nucleotide sequence ID" value="NZ_CP058595.1"/>
</dbReference>
<dbReference type="Gene3D" id="3.30.565.10">
    <property type="entry name" value="Histidine kinase-like ATPase, C-terminal domain"/>
    <property type="match status" value="1"/>
</dbReference>
<dbReference type="NCBIfam" id="TIGR00229">
    <property type="entry name" value="sensory_box"/>
    <property type="match status" value="3"/>
</dbReference>
<feature type="domain" description="PAS" evidence="15">
    <location>
        <begin position="247"/>
        <end position="319"/>
    </location>
</feature>
<evidence type="ECO:0000256" key="4">
    <source>
        <dbReference type="ARBA" id="ARBA00022475"/>
    </source>
</evidence>
<dbReference type="InterPro" id="IPR001610">
    <property type="entry name" value="PAC"/>
</dbReference>
<dbReference type="SMART" id="SM00387">
    <property type="entry name" value="HATPase_c"/>
    <property type="match status" value="1"/>
</dbReference>
<dbReference type="SMART" id="SM00086">
    <property type="entry name" value="PAC"/>
    <property type="match status" value="5"/>
</dbReference>
<evidence type="ECO:0000256" key="7">
    <source>
        <dbReference type="ARBA" id="ARBA00022679"/>
    </source>
</evidence>
<dbReference type="PROSITE" id="PS50109">
    <property type="entry name" value="HIS_KIN"/>
    <property type="match status" value="1"/>
</dbReference>
<organism evidence="17 18">
    <name type="scientific">Costertonia aggregata</name>
    <dbReference type="NCBI Taxonomy" id="343403"/>
    <lineage>
        <taxon>Bacteria</taxon>
        <taxon>Pseudomonadati</taxon>
        <taxon>Bacteroidota</taxon>
        <taxon>Flavobacteriia</taxon>
        <taxon>Flavobacteriales</taxon>
        <taxon>Flavobacteriaceae</taxon>
        <taxon>Costertonia</taxon>
    </lineage>
</organism>
<feature type="domain" description="PAC" evidence="16">
    <location>
        <begin position="74"/>
        <end position="126"/>
    </location>
</feature>
<evidence type="ECO:0000256" key="2">
    <source>
        <dbReference type="ARBA" id="ARBA00004429"/>
    </source>
</evidence>
<dbReference type="Pfam" id="PF08447">
    <property type="entry name" value="PAS_3"/>
    <property type="match status" value="2"/>
</dbReference>
<keyword evidence="12" id="KW-1133">Transmembrane helix</keyword>
<gene>
    <name evidence="17" type="ORF">HYG79_09505</name>
</gene>
<feature type="domain" description="PAC" evidence="16">
    <location>
        <begin position="195"/>
        <end position="246"/>
    </location>
</feature>
<feature type="domain" description="PAC" evidence="16">
    <location>
        <begin position="322"/>
        <end position="374"/>
    </location>
</feature>
<evidence type="ECO:0000313" key="18">
    <source>
        <dbReference type="Proteomes" id="UP000509302"/>
    </source>
</evidence>
<accession>A0A7H9AQ59</accession>
<dbReference type="PANTHER" id="PTHR43304">
    <property type="entry name" value="PHYTOCHROME-LIKE PROTEIN CPH1"/>
    <property type="match status" value="1"/>
</dbReference>
<keyword evidence="9" id="KW-0677">Repeat</keyword>
<dbReference type="PROSITE" id="PS50112">
    <property type="entry name" value="PAS"/>
    <property type="match status" value="2"/>
</dbReference>
<dbReference type="Proteomes" id="UP000509302">
    <property type="component" value="Chromosome"/>
</dbReference>
<keyword evidence="5" id="KW-0997">Cell inner membrane</keyword>
<keyword evidence="4" id="KW-1003">Cell membrane</keyword>
<evidence type="ECO:0000259" key="16">
    <source>
        <dbReference type="PROSITE" id="PS50113"/>
    </source>
</evidence>
<dbReference type="Pfam" id="PF08448">
    <property type="entry name" value="PAS_4"/>
    <property type="match status" value="1"/>
</dbReference>
<dbReference type="CDD" id="cd00130">
    <property type="entry name" value="PAS"/>
    <property type="match status" value="4"/>
</dbReference>
<dbReference type="Gene3D" id="3.30.450.20">
    <property type="entry name" value="PAS domain"/>
    <property type="match status" value="5"/>
</dbReference>
<dbReference type="InterPro" id="IPR013656">
    <property type="entry name" value="PAS_4"/>
</dbReference>
<feature type="domain" description="Histidine kinase" evidence="14">
    <location>
        <begin position="646"/>
        <end position="858"/>
    </location>
</feature>
<evidence type="ECO:0000256" key="9">
    <source>
        <dbReference type="ARBA" id="ARBA00022737"/>
    </source>
</evidence>
<dbReference type="GO" id="GO:0004673">
    <property type="term" value="F:protein histidine kinase activity"/>
    <property type="evidence" value="ECO:0007669"/>
    <property type="project" value="UniProtKB-EC"/>
</dbReference>
<dbReference type="Pfam" id="PF02518">
    <property type="entry name" value="HATPase_c"/>
    <property type="match status" value="1"/>
</dbReference>
<dbReference type="InterPro" id="IPR000014">
    <property type="entry name" value="PAS"/>
</dbReference>
<dbReference type="GO" id="GO:0000166">
    <property type="term" value="F:nucleotide binding"/>
    <property type="evidence" value="ECO:0007669"/>
    <property type="project" value="UniProtKB-KW"/>
</dbReference>
<dbReference type="KEGG" id="cagg:HYG79_09505"/>
<feature type="domain" description="PAC" evidence="16">
    <location>
        <begin position="449"/>
        <end position="501"/>
    </location>
</feature>
<dbReference type="InterPro" id="IPR005467">
    <property type="entry name" value="His_kinase_dom"/>
</dbReference>
<keyword evidence="10" id="KW-0547">Nucleotide-binding</keyword>
<dbReference type="EC" id="2.7.13.3" evidence="3"/>
<evidence type="ECO:0000256" key="10">
    <source>
        <dbReference type="ARBA" id="ARBA00022741"/>
    </source>
</evidence>
<dbReference type="PROSITE" id="PS50113">
    <property type="entry name" value="PAC"/>
    <property type="match status" value="5"/>
</dbReference>
<dbReference type="InterPro" id="IPR036890">
    <property type="entry name" value="HATPase_C_sf"/>
</dbReference>
<dbReference type="AlphaFoldDB" id="A0A7H9AQ59"/>
<evidence type="ECO:0000256" key="6">
    <source>
        <dbReference type="ARBA" id="ARBA00022553"/>
    </source>
</evidence>
<dbReference type="InterPro" id="IPR035965">
    <property type="entry name" value="PAS-like_dom_sf"/>
</dbReference>
<keyword evidence="18" id="KW-1185">Reference proteome</keyword>
<dbReference type="InterPro" id="IPR003594">
    <property type="entry name" value="HATPase_dom"/>
</dbReference>